<gene>
    <name evidence="9" type="ORF">Premu_1787</name>
</gene>
<dbReference type="InterPro" id="IPR011990">
    <property type="entry name" value="TPR-like_helical_dom_sf"/>
</dbReference>
<keyword evidence="3 6" id="KW-0732">Signal</keyword>
<dbReference type="GO" id="GO:0009279">
    <property type="term" value="C:cell outer membrane"/>
    <property type="evidence" value="ECO:0007669"/>
    <property type="project" value="UniProtKB-SubCell"/>
</dbReference>
<feature type="domain" description="SusD-like N-terminal" evidence="8">
    <location>
        <begin position="95"/>
        <end position="211"/>
    </location>
</feature>
<proteinExistence type="inferred from homology"/>
<evidence type="ECO:0000259" key="8">
    <source>
        <dbReference type="Pfam" id="PF14322"/>
    </source>
</evidence>
<feature type="domain" description="RagB/SusD" evidence="7">
    <location>
        <begin position="356"/>
        <end position="540"/>
    </location>
</feature>
<evidence type="ECO:0000256" key="5">
    <source>
        <dbReference type="ARBA" id="ARBA00023237"/>
    </source>
</evidence>
<comment type="subcellular location">
    <subcellularLocation>
        <location evidence="1">Cell outer membrane</location>
    </subcellularLocation>
</comment>
<dbReference type="HOGENOM" id="CLU_015553_1_2_10"/>
<reference evidence="10" key="1">
    <citation type="journal article" date="2011" name="Stand. Genomic Sci.">
        <title>Non-contiguous finished genome sequence of the opportunistic oral pathogen Prevotella multisaccharivorax type strain (PPPA20).</title>
        <authorList>
            <person name="Pati A."/>
            <person name="Gronow S."/>
            <person name="Lu M."/>
            <person name="Lapidus A."/>
            <person name="Nolan M."/>
            <person name="Lucas S."/>
            <person name="Hammon N."/>
            <person name="Deshpande S."/>
            <person name="Cheng J.F."/>
            <person name="Tapia R."/>
            <person name="Han C."/>
            <person name="Goodwin L."/>
            <person name="Pitluck S."/>
            <person name="Liolios K."/>
            <person name="Pagani I."/>
            <person name="Mavromatis K."/>
            <person name="Mikhailova N."/>
            <person name="Huntemann M."/>
            <person name="Chen A."/>
            <person name="Palaniappan K."/>
            <person name="Land M."/>
            <person name="Hauser L."/>
            <person name="Detter J.C."/>
            <person name="Brambilla E.M."/>
            <person name="Rohde M."/>
            <person name="Goker M."/>
            <person name="Woyke T."/>
            <person name="Bristow J."/>
            <person name="Eisen J.A."/>
            <person name="Markowitz V."/>
            <person name="Hugenholtz P."/>
            <person name="Kyrpides N.C."/>
            <person name="Klenk H.P."/>
            <person name="Ivanova N."/>
        </authorList>
    </citation>
    <scope>NUCLEOTIDE SEQUENCE [LARGE SCALE GENOMIC DNA]</scope>
    <source>
        <strain evidence="10">DSM 17128</strain>
    </source>
</reference>
<keyword evidence="4" id="KW-0472">Membrane</keyword>
<name>F8N608_9BACT</name>
<dbReference type="STRING" id="688246.Premu_1787"/>
<keyword evidence="10" id="KW-1185">Reference proteome</keyword>
<organism evidence="9 10">
    <name type="scientific">Hallella multisaccharivorax DSM 17128</name>
    <dbReference type="NCBI Taxonomy" id="688246"/>
    <lineage>
        <taxon>Bacteria</taxon>
        <taxon>Pseudomonadati</taxon>
        <taxon>Bacteroidota</taxon>
        <taxon>Bacteroidia</taxon>
        <taxon>Bacteroidales</taxon>
        <taxon>Prevotellaceae</taxon>
        <taxon>Hallella</taxon>
    </lineage>
</organism>
<dbReference type="SUPFAM" id="SSF48452">
    <property type="entry name" value="TPR-like"/>
    <property type="match status" value="1"/>
</dbReference>
<evidence type="ECO:0000256" key="2">
    <source>
        <dbReference type="ARBA" id="ARBA00006275"/>
    </source>
</evidence>
<dbReference type="RefSeq" id="WP_007574564.1">
    <property type="nucleotide sequence ID" value="NZ_BPTS01000002.1"/>
</dbReference>
<evidence type="ECO:0000259" key="7">
    <source>
        <dbReference type="Pfam" id="PF07980"/>
    </source>
</evidence>
<evidence type="ECO:0000256" key="1">
    <source>
        <dbReference type="ARBA" id="ARBA00004442"/>
    </source>
</evidence>
<dbReference type="InterPro" id="IPR033985">
    <property type="entry name" value="SusD-like_N"/>
</dbReference>
<feature type="chain" id="PRO_5003380886" evidence="6">
    <location>
        <begin position="24"/>
        <end position="541"/>
    </location>
</feature>
<dbReference type="OrthoDB" id="5694214at2"/>
<dbReference type="Gene3D" id="1.25.40.390">
    <property type="match status" value="1"/>
</dbReference>
<evidence type="ECO:0000256" key="4">
    <source>
        <dbReference type="ARBA" id="ARBA00023136"/>
    </source>
</evidence>
<dbReference type="PROSITE" id="PS51257">
    <property type="entry name" value="PROKAR_LIPOPROTEIN"/>
    <property type="match status" value="1"/>
</dbReference>
<dbReference type="EMBL" id="GL945017">
    <property type="protein sequence ID" value="EGN57192.1"/>
    <property type="molecule type" value="Genomic_DNA"/>
</dbReference>
<evidence type="ECO:0000256" key="3">
    <source>
        <dbReference type="ARBA" id="ARBA00022729"/>
    </source>
</evidence>
<dbReference type="Proteomes" id="UP000002772">
    <property type="component" value="Unassembled WGS sequence"/>
</dbReference>
<feature type="signal peptide" evidence="6">
    <location>
        <begin position="1"/>
        <end position="23"/>
    </location>
</feature>
<sequence>MKNTFNIIAISMLALLGLASCLSEDPRDQIDREKAFSSASSLFNNTVGLLYNYVGGTQNSQGLQGTYRGVYDYNSLTTDECIIPIRGGDWYDGGFWQDLYLHTWTSSDQALNDTWNYLYHVIVRCNQALVDLKDHRSLLSDQEFTAYSAEVRAFRAMFYWYTMDMWGNIPLVISVKQSLTNVAQSKRSDTYRFIMKELQDVEPLLPDAKSNLPSDCYGRVTRPVVDFLLAKLALNYAVYADDDWTDDVHPSGNDAVIDVEGKKMNAWEACIHYCDKLTADGYRLMADRTANFSVHNETSTENIFVIPMDKTLYAWQFQNLFRSRHYAHGDAVGTASENGTCATLATVHEYGYHTDSLDSRWDQDFYYDTVRVDGKTIPLDGGGVLVYYPLEVTSTNLTYSPYIRTAGARMKKYEIDRHAFNDGKNCDNDIVLFRYADVLLMRAEALVRDGKSGQADLDAIRHRVGMPSRPATLVNILRERRMELMWEGWRRNDLIRYGLFNKAYDIRPQLENEASGYTTVFPIPAKVLDLNSSMLQNKGYK</sequence>
<dbReference type="Pfam" id="PF07980">
    <property type="entry name" value="SusD_RagB"/>
    <property type="match status" value="1"/>
</dbReference>
<accession>F8N608</accession>
<dbReference type="eggNOG" id="COG0446">
    <property type="taxonomic scope" value="Bacteria"/>
</dbReference>
<evidence type="ECO:0000256" key="6">
    <source>
        <dbReference type="SAM" id="SignalP"/>
    </source>
</evidence>
<dbReference type="InterPro" id="IPR012944">
    <property type="entry name" value="SusD_RagB_dom"/>
</dbReference>
<keyword evidence="5" id="KW-0998">Cell outer membrane</keyword>
<comment type="similarity">
    <text evidence="2">Belongs to the SusD family.</text>
</comment>
<evidence type="ECO:0000313" key="10">
    <source>
        <dbReference type="Proteomes" id="UP000002772"/>
    </source>
</evidence>
<dbReference type="AlphaFoldDB" id="F8N608"/>
<protein>
    <submittedName>
        <fullName evidence="9">RagB/SusD domain-containing protein</fullName>
    </submittedName>
</protein>
<dbReference type="Pfam" id="PF14322">
    <property type="entry name" value="SusD-like_3"/>
    <property type="match status" value="1"/>
</dbReference>
<evidence type="ECO:0000313" key="9">
    <source>
        <dbReference type="EMBL" id="EGN57192.1"/>
    </source>
</evidence>